<feature type="signal peptide" evidence="1">
    <location>
        <begin position="1"/>
        <end position="27"/>
    </location>
</feature>
<feature type="chain" id="PRO_5004921234" description="Conjugal transfer protein TraA" evidence="1">
    <location>
        <begin position="28"/>
        <end position="119"/>
    </location>
</feature>
<keyword evidence="3" id="KW-1185">Reference proteome</keyword>
<comment type="caution">
    <text evidence="2">The sequence shown here is derived from an EMBL/GenBank/DDBJ whole genome shotgun (WGS) entry which is preliminary data.</text>
</comment>
<proteinExistence type="predicted"/>
<sequence>MKKKHVVALGLLGLAVVLALAPTDAFAGTGGSAFDDVYTTIKDWTSGYLGKSIALGLVLYGVGAGVAKQSLGGFATGMGGGVGLNYAPDVVESVVSATLPVAQASAEAMQLVVGVAPLV</sequence>
<dbReference type="InterPro" id="IPR059173">
    <property type="entry name" value="TraA_dom"/>
</dbReference>
<reference evidence="2 3" key="1">
    <citation type="submission" date="2013-08" db="EMBL/GenBank/DDBJ databases">
        <title>The genome sequence of Skermanella stibiiresistens.</title>
        <authorList>
            <person name="Zhu W."/>
            <person name="Wang G."/>
        </authorList>
    </citation>
    <scope>NUCLEOTIDE SEQUENCE [LARGE SCALE GENOMIC DNA]</scope>
    <source>
        <strain evidence="2 3">SB22</strain>
    </source>
</reference>
<keyword evidence="1" id="KW-0732">Signal</keyword>
<organism evidence="2 3">
    <name type="scientific">Skermanella stibiiresistens SB22</name>
    <dbReference type="NCBI Taxonomy" id="1385369"/>
    <lineage>
        <taxon>Bacteria</taxon>
        <taxon>Pseudomonadati</taxon>
        <taxon>Pseudomonadota</taxon>
        <taxon>Alphaproteobacteria</taxon>
        <taxon>Rhodospirillales</taxon>
        <taxon>Azospirillaceae</taxon>
        <taxon>Skermanella</taxon>
    </lineage>
</organism>
<dbReference type="RefSeq" id="WP_037461943.1">
    <property type="nucleotide sequence ID" value="NZ_AVFL01000067.1"/>
</dbReference>
<gene>
    <name evidence="2" type="ORF">N825_34220</name>
</gene>
<name>W9GPY2_9PROT</name>
<evidence type="ECO:0000256" key="1">
    <source>
        <dbReference type="SAM" id="SignalP"/>
    </source>
</evidence>
<evidence type="ECO:0000313" key="2">
    <source>
        <dbReference type="EMBL" id="EWY35819.1"/>
    </source>
</evidence>
<dbReference type="STRING" id="1385369.N825_34220"/>
<dbReference type="Proteomes" id="UP000019486">
    <property type="component" value="Unassembled WGS sequence"/>
</dbReference>
<evidence type="ECO:0008006" key="4">
    <source>
        <dbReference type="Google" id="ProtNLM"/>
    </source>
</evidence>
<dbReference type="NCBIfam" id="NF041281">
    <property type="entry name" value="TraA_gammapb"/>
    <property type="match status" value="1"/>
</dbReference>
<evidence type="ECO:0000313" key="3">
    <source>
        <dbReference type="Proteomes" id="UP000019486"/>
    </source>
</evidence>
<accession>W9GPY2</accession>
<dbReference type="EMBL" id="AVFL01000067">
    <property type="protein sequence ID" value="EWY35819.1"/>
    <property type="molecule type" value="Genomic_DNA"/>
</dbReference>
<protein>
    <recommendedName>
        <fullName evidence="4">Conjugal transfer protein TraA</fullName>
    </recommendedName>
</protein>
<dbReference type="OrthoDB" id="9182592at2"/>
<dbReference type="AlphaFoldDB" id="W9GPY2"/>